<dbReference type="Gene3D" id="3.10.330.20">
    <property type="match status" value="1"/>
</dbReference>
<evidence type="ECO:0000256" key="5">
    <source>
        <dbReference type="SAM" id="MobiDB-lite"/>
    </source>
</evidence>
<dbReference type="Pfam" id="PF14801">
    <property type="entry name" value="TrmI-like_N"/>
    <property type="match status" value="1"/>
</dbReference>
<dbReference type="InterPro" id="IPR049470">
    <property type="entry name" value="TRM61_C"/>
</dbReference>
<evidence type="ECO:0000256" key="1">
    <source>
        <dbReference type="ARBA" id="ARBA00022603"/>
    </source>
</evidence>
<dbReference type="CDD" id="cd02440">
    <property type="entry name" value="AdoMet_MTases"/>
    <property type="match status" value="1"/>
</dbReference>
<feature type="compositionally biased region" description="Low complexity" evidence="5">
    <location>
        <begin position="1"/>
        <end position="14"/>
    </location>
</feature>
<name>A0ABP5F2F9_9MICO</name>
<dbReference type="PANTHER" id="PTHR12133:SF1">
    <property type="entry name" value="TRNA (ADENINE(58)-N(1))-METHYLTRANSFERASE, MITOCHONDRIAL"/>
    <property type="match status" value="1"/>
</dbReference>
<keyword evidence="2" id="KW-0808">Transferase</keyword>
<evidence type="ECO:0000313" key="7">
    <source>
        <dbReference type="EMBL" id="GAA2014477.1"/>
    </source>
</evidence>
<accession>A0ABP5F2F9</accession>
<sequence>MTSSVPSTDPTSVPLGAADRRGPLKVGDKVQLTDPKGRLHTVVLHAGEAFHTHKGLIRHDDLIGRPEGIVVENSGGVPFQVLRPLLEDFVLSMPRGAAVVYAKDAALIVTMADIYPGATVVEAGVGSGALTLSLLRAVGDHGTVHSFERREEFAQIAAGNIKDFFGAEHPGHKLTVGDLVEELPQAYAPGTVDRVVLDMLAPWECLDAVATALVPGGVVICYVATATQLSRTAEAMRASGRFTEPTAFESMVREWHLEGLAVRPEHRMIGHTGFLVMARTMAPGEETLERKKRPQAAEPSAEDREAWEGGEITDAALGNREATPKKLRRVIREVGKRERAIHKAAAREAADDEAVAQDATATHDVDTPTTGNPVRGTVEGAAGETPVPTAPEEDS</sequence>
<feature type="domain" description="tRNA (adenine(58)-N(1))-methyltransferase catalytic subunit TRM61 C-terminal" evidence="6">
    <location>
        <begin position="81"/>
        <end position="256"/>
    </location>
</feature>
<dbReference type="InterPro" id="IPR014816">
    <property type="entry name" value="tRNA_MeTrfase_Gcd14"/>
</dbReference>
<organism evidence="7 8">
    <name type="scientific">Brevibacterium samyangense</name>
    <dbReference type="NCBI Taxonomy" id="366888"/>
    <lineage>
        <taxon>Bacteria</taxon>
        <taxon>Bacillati</taxon>
        <taxon>Actinomycetota</taxon>
        <taxon>Actinomycetes</taxon>
        <taxon>Micrococcales</taxon>
        <taxon>Brevibacteriaceae</taxon>
        <taxon>Brevibacterium</taxon>
    </lineage>
</organism>
<keyword evidence="8" id="KW-1185">Reference proteome</keyword>
<feature type="region of interest" description="Disordered" evidence="5">
    <location>
        <begin position="336"/>
        <end position="395"/>
    </location>
</feature>
<dbReference type="PROSITE" id="PS51620">
    <property type="entry name" value="SAM_TRM61"/>
    <property type="match status" value="1"/>
</dbReference>
<dbReference type="InterPro" id="IPR029063">
    <property type="entry name" value="SAM-dependent_MTases_sf"/>
</dbReference>
<comment type="caution">
    <text evidence="7">The sequence shown here is derived from an EMBL/GenBank/DDBJ whole genome shotgun (WGS) entry which is preliminary data.</text>
</comment>
<dbReference type="EMBL" id="BAAANO010000035">
    <property type="protein sequence ID" value="GAA2014477.1"/>
    <property type="molecule type" value="Genomic_DNA"/>
</dbReference>
<feature type="region of interest" description="Disordered" evidence="5">
    <location>
        <begin position="286"/>
        <end position="310"/>
    </location>
</feature>
<evidence type="ECO:0000256" key="3">
    <source>
        <dbReference type="ARBA" id="ARBA00022691"/>
    </source>
</evidence>
<evidence type="ECO:0000259" key="6">
    <source>
        <dbReference type="Pfam" id="PF08704"/>
    </source>
</evidence>
<proteinExistence type="predicted"/>
<evidence type="ECO:0000313" key="8">
    <source>
        <dbReference type="Proteomes" id="UP001500755"/>
    </source>
</evidence>
<dbReference type="Pfam" id="PF08704">
    <property type="entry name" value="GCD14"/>
    <property type="match status" value="1"/>
</dbReference>
<dbReference type="Proteomes" id="UP001500755">
    <property type="component" value="Unassembled WGS sequence"/>
</dbReference>
<keyword evidence="3" id="KW-0949">S-adenosyl-L-methionine</keyword>
<protein>
    <recommendedName>
        <fullName evidence="6">tRNA (adenine(58)-N(1))-methyltransferase catalytic subunit TRM61 C-terminal domain-containing protein</fullName>
    </recommendedName>
</protein>
<keyword evidence="1" id="KW-0489">Methyltransferase</keyword>
<dbReference type="RefSeq" id="WP_344310675.1">
    <property type="nucleotide sequence ID" value="NZ_BAAANO010000035.1"/>
</dbReference>
<feature type="region of interest" description="Disordered" evidence="5">
    <location>
        <begin position="1"/>
        <end position="22"/>
    </location>
</feature>
<reference evidence="8" key="1">
    <citation type="journal article" date="2019" name="Int. J. Syst. Evol. Microbiol.">
        <title>The Global Catalogue of Microorganisms (GCM) 10K type strain sequencing project: providing services to taxonomists for standard genome sequencing and annotation.</title>
        <authorList>
            <consortium name="The Broad Institute Genomics Platform"/>
            <consortium name="The Broad Institute Genome Sequencing Center for Infectious Disease"/>
            <person name="Wu L."/>
            <person name="Ma J."/>
        </authorList>
    </citation>
    <scope>NUCLEOTIDE SEQUENCE [LARGE SCALE GENOMIC DNA]</scope>
    <source>
        <strain evidence="8">JCM 14546</strain>
    </source>
</reference>
<keyword evidence="4" id="KW-0819">tRNA processing</keyword>
<evidence type="ECO:0000256" key="4">
    <source>
        <dbReference type="ARBA" id="ARBA00022694"/>
    </source>
</evidence>
<dbReference type="SUPFAM" id="SSF53335">
    <property type="entry name" value="S-adenosyl-L-methionine-dependent methyltransferases"/>
    <property type="match status" value="1"/>
</dbReference>
<dbReference type="Gene3D" id="3.40.50.150">
    <property type="entry name" value="Vaccinia Virus protein VP39"/>
    <property type="match status" value="1"/>
</dbReference>
<dbReference type="PANTHER" id="PTHR12133">
    <property type="entry name" value="TRNA (ADENINE(58)-N(1))-METHYLTRANSFERASE"/>
    <property type="match status" value="1"/>
</dbReference>
<evidence type="ECO:0000256" key="2">
    <source>
        <dbReference type="ARBA" id="ARBA00022679"/>
    </source>
</evidence>
<gene>
    <name evidence="7" type="ORF">GCM10009755_27770</name>
</gene>